<organism evidence="2 3">
    <name type="scientific">Cryptococcus amylolentus CBS 6039</name>
    <dbReference type="NCBI Taxonomy" id="1295533"/>
    <lineage>
        <taxon>Eukaryota</taxon>
        <taxon>Fungi</taxon>
        <taxon>Dikarya</taxon>
        <taxon>Basidiomycota</taxon>
        <taxon>Agaricomycotina</taxon>
        <taxon>Tremellomycetes</taxon>
        <taxon>Tremellales</taxon>
        <taxon>Cryptococcaceae</taxon>
        <taxon>Cryptococcus</taxon>
    </lineage>
</organism>
<evidence type="ECO:0000313" key="2">
    <source>
        <dbReference type="EMBL" id="ODN79846.1"/>
    </source>
</evidence>
<dbReference type="GeneID" id="30155049"/>
<dbReference type="Proteomes" id="UP000094065">
    <property type="component" value="Unassembled WGS sequence"/>
</dbReference>
<dbReference type="RefSeq" id="XP_018994693.1">
    <property type="nucleotide sequence ID" value="XM_019137667.1"/>
</dbReference>
<evidence type="ECO:0000256" key="1">
    <source>
        <dbReference type="SAM" id="MobiDB-lite"/>
    </source>
</evidence>
<accession>A0A1E3HVS4</accession>
<protein>
    <submittedName>
        <fullName evidence="2">Uncharacterized protein</fullName>
    </submittedName>
</protein>
<dbReference type="EMBL" id="AWGJ01000005">
    <property type="protein sequence ID" value="ODN79846.1"/>
    <property type="molecule type" value="Genomic_DNA"/>
</dbReference>
<sequence length="209" mass="23664">MLRTPLRLTLRLPRPNAITPQRRFAHALPTDLPPIRARLRPLVPFFIYWTIITSLLVHLLRTRQESGESLSRQKAKISVLSDLIARIRNGEDVSEDEMQREMEMVGLRERTALTLGLDKELKEAENVGWREVLLGKTAQTEEQAAREEKAIEEWAQLMNGSEPQAGPEVGPEAEVRGPSIRSLLRPSERRQEGEREGMASRAPGSGVYL</sequence>
<name>A0A1E3HVS4_9TREE</name>
<evidence type="ECO:0000313" key="3">
    <source>
        <dbReference type="Proteomes" id="UP000094065"/>
    </source>
</evidence>
<feature type="region of interest" description="Disordered" evidence="1">
    <location>
        <begin position="160"/>
        <end position="209"/>
    </location>
</feature>
<dbReference type="OrthoDB" id="2596179at2759"/>
<keyword evidence="3" id="KW-1185">Reference proteome</keyword>
<gene>
    <name evidence="2" type="ORF">L202_03740</name>
</gene>
<dbReference type="AlphaFoldDB" id="A0A1E3HVS4"/>
<reference evidence="2 3" key="1">
    <citation type="submission" date="2016-06" db="EMBL/GenBank/DDBJ databases">
        <title>Evolution of pathogenesis and genome organization in the Tremellales.</title>
        <authorList>
            <person name="Cuomo C."/>
            <person name="Litvintseva A."/>
            <person name="Heitman J."/>
            <person name="Chen Y."/>
            <person name="Sun S."/>
            <person name="Springer D."/>
            <person name="Dromer F."/>
            <person name="Young S."/>
            <person name="Zeng Q."/>
            <person name="Chapman S."/>
            <person name="Gujja S."/>
            <person name="Saif S."/>
            <person name="Birren B."/>
        </authorList>
    </citation>
    <scope>NUCLEOTIDE SEQUENCE [LARGE SCALE GENOMIC DNA]</scope>
    <source>
        <strain evidence="2 3">CBS 6039</strain>
    </source>
</reference>
<comment type="caution">
    <text evidence="2">The sequence shown here is derived from an EMBL/GenBank/DDBJ whole genome shotgun (WGS) entry which is preliminary data.</text>
</comment>
<proteinExistence type="predicted"/>
<feature type="compositionally biased region" description="Basic and acidic residues" evidence="1">
    <location>
        <begin position="186"/>
        <end position="198"/>
    </location>
</feature>